<sequence>LLDFLRKVIVHLDDEGAPTLTVALYWIDAGRFLFSPTLFGDVDEDAVRRVFDGSSHGSLAITAVRRCCYREARTLGFLEKMKLQEKWLFGWYGAAAADVEAAADGGDLLTNWTLLGAD</sequence>
<evidence type="ECO:0000313" key="2">
    <source>
        <dbReference type="Proteomes" id="UP000095767"/>
    </source>
</evidence>
<comment type="caution">
    <text evidence="1">The sequence shown here is derived from an EMBL/GenBank/DDBJ whole genome shotgun (WGS) entry which is preliminary data.</text>
</comment>
<feature type="non-terminal residue" evidence="1">
    <location>
        <position position="1"/>
    </location>
</feature>
<name>A0A1E5UQB4_9POAL</name>
<reference evidence="1 2" key="1">
    <citation type="submission" date="2016-09" db="EMBL/GenBank/DDBJ databases">
        <title>The draft genome of Dichanthelium oligosanthes: A C3 panicoid grass species.</title>
        <authorList>
            <person name="Studer A.J."/>
            <person name="Schnable J.C."/>
            <person name="Brutnell T.P."/>
        </authorList>
    </citation>
    <scope>NUCLEOTIDE SEQUENCE [LARGE SCALE GENOMIC DNA]</scope>
    <source>
        <strain evidence="2">cv. Kellogg 1175</strain>
        <tissue evidence="1">Leaf</tissue>
    </source>
</reference>
<dbReference type="STRING" id="888268.A0A1E5UQB4"/>
<organism evidence="1 2">
    <name type="scientific">Dichanthelium oligosanthes</name>
    <dbReference type="NCBI Taxonomy" id="888268"/>
    <lineage>
        <taxon>Eukaryota</taxon>
        <taxon>Viridiplantae</taxon>
        <taxon>Streptophyta</taxon>
        <taxon>Embryophyta</taxon>
        <taxon>Tracheophyta</taxon>
        <taxon>Spermatophyta</taxon>
        <taxon>Magnoliopsida</taxon>
        <taxon>Liliopsida</taxon>
        <taxon>Poales</taxon>
        <taxon>Poaceae</taxon>
        <taxon>PACMAD clade</taxon>
        <taxon>Panicoideae</taxon>
        <taxon>Panicodae</taxon>
        <taxon>Paniceae</taxon>
        <taxon>Dichantheliinae</taxon>
        <taxon>Dichanthelium</taxon>
    </lineage>
</organism>
<dbReference type="EMBL" id="LWDX02067960">
    <property type="protein sequence ID" value="OEL15089.1"/>
    <property type="molecule type" value="Genomic_DNA"/>
</dbReference>
<evidence type="ECO:0000313" key="1">
    <source>
        <dbReference type="EMBL" id="OEL15089.1"/>
    </source>
</evidence>
<gene>
    <name evidence="1" type="ORF">BAE44_0023892</name>
</gene>
<dbReference type="OrthoDB" id="713594at2759"/>
<proteinExistence type="predicted"/>
<keyword evidence="2" id="KW-1185">Reference proteome</keyword>
<dbReference type="AlphaFoldDB" id="A0A1E5UQB4"/>
<protein>
    <submittedName>
        <fullName evidence="1">Uncharacterized protein</fullName>
    </submittedName>
</protein>
<dbReference type="Proteomes" id="UP000095767">
    <property type="component" value="Unassembled WGS sequence"/>
</dbReference>
<accession>A0A1E5UQB4</accession>